<accession>A0AAU0P2L0</accession>
<gene>
    <name evidence="2" type="ORF">QUR79_00505</name>
</gene>
<feature type="coiled-coil region" evidence="1">
    <location>
        <begin position="839"/>
        <end position="866"/>
    </location>
</feature>
<name>A0AAU0P2L0_9BACT</name>
<evidence type="ECO:0000256" key="1">
    <source>
        <dbReference type="SAM" id="Coils"/>
    </source>
</evidence>
<evidence type="ECO:0000313" key="2">
    <source>
        <dbReference type="EMBL" id="WPD03392.1"/>
    </source>
</evidence>
<organism evidence="2 3">
    <name type="scientific">Arcobacter cryaerophilus gv. pseudocryaerophilus</name>
    <dbReference type="NCBI Taxonomy" id="2933791"/>
    <lineage>
        <taxon>Bacteria</taxon>
        <taxon>Pseudomonadati</taxon>
        <taxon>Campylobacterota</taxon>
        <taxon>Epsilonproteobacteria</taxon>
        <taxon>Campylobacterales</taxon>
        <taxon>Arcobacteraceae</taxon>
        <taxon>Aliarcobacter</taxon>
    </lineage>
</organism>
<reference evidence="2 3" key="1">
    <citation type="submission" date="2023-06" db="EMBL/GenBank/DDBJ databases">
        <title>Characterization of Arcobacter Isolates from Retail Chicken Sold in Supermarkets in Tbilisi, Georgia.</title>
        <authorList>
            <person name="Riediger M."/>
            <person name="Zautner A.E."/>
        </authorList>
    </citation>
    <scope>NUCLEOTIDE SEQUENCE [LARGE SCALE GENOMIC DNA]</scope>
    <source>
        <strain evidence="2 3">DSM 115972</strain>
    </source>
</reference>
<proteinExistence type="predicted"/>
<dbReference type="Proteomes" id="UP001301420">
    <property type="component" value="Chromosome"/>
</dbReference>
<evidence type="ECO:0000313" key="3">
    <source>
        <dbReference type="Proteomes" id="UP001301420"/>
    </source>
</evidence>
<keyword evidence="1" id="KW-0175">Coiled coil</keyword>
<keyword evidence="3" id="KW-1185">Reference proteome</keyword>
<protein>
    <recommendedName>
        <fullName evidence="4">Large polyvalent protein associated domain-containing protein</fullName>
    </recommendedName>
</protein>
<dbReference type="RefSeq" id="WP_390839421.1">
    <property type="nucleotide sequence ID" value="NZ_CP129950.1"/>
</dbReference>
<dbReference type="EMBL" id="CP129950">
    <property type="protein sequence ID" value="WPD03392.1"/>
    <property type="molecule type" value="Genomic_DNA"/>
</dbReference>
<sequence>MNKIDIFQDKEFMALPQEKQTQVLTNYFDKNMADDDFVSLPQEKQTLIKQNFINSQLNISEQEKKEAPKKVESDLKLEEPTKNSFLDKVKDFGKTYIDNVADTFVGARPFGTEDKSKEIKDKAFDTVFGGLGGVQEIKEPLNIENPNPKYQELENELKQEIKTDAENQNKKIENNLIQDIENLSRIDTRLIGDATKEEKDKYLNNIAGILGKGGYALGQRENGDYIAIDKDGNEKDIKNDFFESILDGIKADAGELTGAIYGAKKGFDISKNMKNPVAKVATIAGSSAVGSVAGTALDMGINRLKDRENNLSIEDILNEFSKSAALDLAGNAIGAGVVKVGGKIIELPKMARDYILNGNLNGAREILKKDLGVDEKYIEDALEQAKNNYKEVKDYAEKGLTDKSKQQEELLATTLEKGDANIIKGAIASNETAARNLADTIDKRTTTIFDELDNKSSKVGGEEIKNYLNNFEQTAKQDFSSMRKDFSDAFKEIDYKFELEDLKLNETFRDMAKRVQDPDAKKRFLTLQSAIKNTIYDSNAQVGIERDISGLLDMRQQLNKFYGQNERYLTNKKDKDTFNSLKENLDNQIYKAVNDNLPPELGTRLIDSFSKSMDGYRQLGSLQENKVFKSIMGEANSPEFRLNNLVKHMADDDSYVDDVLSKMNPNARQTVEVAVIRELADSFTAKTAQGQRAIAFEDLGKQLEGIKRNVRSELGKETIDNLITYADKFGNKDLLYLDMAKGIATKPKHNIATTIEGKVKMETASMVFQFIQSLKPGDDAKRLALQRHIGKALEKTRTPNEFATKLYEYPDLTDDSRNILKSMIKNNNKILAAKNDKDAERLLIEAQEKNQKLIESQERLKEEIENFKTPDVYESRVVSRFADDNKFASFAQLVTRIQKGTATQPDIEQYIKLKNSINPDILEKNILKEKYPENAFSIHKLNDLKSFANEKVNEIISDNEFKALIYNLDKHNKLPNTTQEIENKYREKFYQLHKLYEEEKALKEIEKQTVEDTEKKAFEEAEKAGLIPFAKFGDNLLAGTVAGVETDEDGNIVGFDPEMFVAGLGGYTALKTALKNKEIQGALKDYAIKIVDYVDMNPAIYKQNGLNAMFTGAKPNKIAPSKKSRLEEWHKDSHSLTKNEDETPKVFYRRTDADLDEYGVGFYFINDISYAKQFGDSKEFYINLKKPFELIDGKGFTSSVESKIGFSSRDYKEMKNGGKHKEREVATRVLKENGYDSVVTENETIVFELAQMKPVNNQGTKDKDGFYSILEKTVDEKVGGKIDSVSLAKVLEKNGVKQDELEWSGLKYLLDSKDKLTKEEIQNTINENRLVLEKVEKIDKAKYKNYKMDGGENYRELLFTSDLKNNGLREIDIAIDSINNRQNELKKIAGKAKEIPDEFKDEWKKIWQEKEELIKKRDEFKKREPYYSQHWNESNIIVFTRVDDRTIENKKTLFIEELQSDWHQDGRKKGYGKGTKKVPEAPFKKNWHELGFKRMIQEAVENDYEKIAWTTGKQQASRYSLEKEIDTVVYNKQSGYLQASKNGDEVIFKKVASDEEVANLLGKEITNRLIDPKQSTRENIFVLQGEDVKFGGDGMKAFYDEIVPNTAKKLFKKYNVKPKLEELDDLEEMVWSVEITPKMKEDIKKYGQPLYAIGGALAIGNELSNNGDKDE</sequence>
<evidence type="ECO:0008006" key="4">
    <source>
        <dbReference type="Google" id="ProtNLM"/>
    </source>
</evidence>
<feature type="coiled-coil region" evidence="1">
    <location>
        <begin position="150"/>
        <end position="182"/>
    </location>
</feature>